<feature type="binding site" evidence="17">
    <location>
        <position position="379"/>
    </location>
    <ligand>
        <name>(6S)-NADPHX</name>
        <dbReference type="ChEBI" id="CHEBI:64076"/>
    </ligand>
</feature>
<comment type="catalytic activity">
    <reaction evidence="15 17 19">
        <text>(6S)-NADHX + ADP = AMP + phosphate + NADH + H(+)</text>
        <dbReference type="Rhea" id="RHEA:32223"/>
        <dbReference type="ChEBI" id="CHEBI:15378"/>
        <dbReference type="ChEBI" id="CHEBI:43474"/>
        <dbReference type="ChEBI" id="CHEBI:57945"/>
        <dbReference type="ChEBI" id="CHEBI:64074"/>
        <dbReference type="ChEBI" id="CHEBI:456215"/>
        <dbReference type="ChEBI" id="CHEBI:456216"/>
        <dbReference type="EC" id="4.2.1.136"/>
    </reaction>
</comment>
<dbReference type="Gene3D" id="3.40.50.10260">
    <property type="entry name" value="YjeF N-terminal domain"/>
    <property type="match status" value="1"/>
</dbReference>
<dbReference type="GO" id="GO:0046496">
    <property type="term" value="P:nicotinamide nucleotide metabolic process"/>
    <property type="evidence" value="ECO:0007669"/>
    <property type="project" value="UniProtKB-UniRule"/>
</dbReference>
<keyword evidence="12 17" id="KW-0456">Lyase</keyword>
<dbReference type="Pfam" id="PF03853">
    <property type="entry name" value="YjeF_N"/>
    <property type="match status" value="1"/>
</dbReference>
<evidence type="ECO:0000256" key="5">
    <source>
        <dbReference type="ARBA" id="ARBA00022723"/>
    </source>
</evidence>
<accession>A0A212LGG6</accession>
<evidence type="ECO:0000256" key="13">
    <source>
        <dbReference type="ARBA" id="ARBA00023268"/>
    </source>
</evidence>
<evidence type="ECO:0000259" key="21">
    <source>
        <dbReference type="PROSITE" id="PS51385"/>
    </source>
</evidence>
<comment type="subunit">
    <text evidence="17">Homotetramer.</text>
</comment>
<feature type="binding site" evidence="17">
    <location>
        <position position="442"/>
    </location>
    <ligand>
        <name>(6S)-NADPHX</name>
        <dbReference type="ChEBI" id="CHEBI:64076"/>
    </ligand>
</feature>
<comment type="similarity">
    <text evidence="18">Belongs to the NnrE/AIBP family.</text>
</comment>
<keyword evidence="13" id="KW-0511">Multifunctional enzyme</keyword>
<feature type="binding site" evidence="18">
    <location>
        <begin position="128"/>
        <end position="134"/>
    </location>
    <ligand>
        <name>(6S)-NADPHX</name>
        <dbReference type="ChEBI" id="CHEBI:64076"/>
    </ligand>
</feature>
<dbReference type="InterPro" id="IPR017953">
    <property type="entry name" value="Carbohydrate_kinase_pred_CS"/>
</dbReference>
<dbReference type="InterPro" id="IPR000631">
    <property type="entry name" value="CARKD"/>
</dbReference>
<dbReference type="HAMAP" id="MF_01966">
    <property type="entry name" value="NADHX_epimerase"/>
    <property type="match status" value="1"/>
</dbReference>
<protein>
    <recommendedName>
        <fullName evidence="19">Bifunctional NAD(P)H-hydrate repair enzyme</fullName>
    </recommendedName>
    <alternativeName>
        <fullName evidence="19">Nicotinamide nucleotide repair protein</fullName>
    </alternativeName>
    <domain>
        <recommendedName>
            <fullName evidence="19">ADP-dependent (S)-NAD(P)H-hydrate dehydratase</fullName>
            <ecNumber evidence="19">4.2.1.136</ecNumber>
        </recommendedName>
        <alternativeName>
            <fullName evidence="19">ADP-dependent NAD(P)HX dehydratase</fullName>
        </alternativeName>
    </domain>
    <domain>
        <recommendedName>
            <fullName evidence="19">NAD(P)H-hydrate epimerase</fullName>
            <ecNumber evidence="19">5.1.99.6</ecNumber>
        </recommendedName>
    </domain>
</protein>
<comment type="cofactor">
    <cofactor evidence="17">
        <name>Mg(2+)</name>
        <dbReference type="ChEBI" id="CHEBI:18420"/>
    </cofactor>
</comment>
<evidence type="ECO:0000256" key="2">
    <source>
        <dbReference type="ARBA" id="ARBA00000909"/>
    </source>
</evidence>
<comment type="catalytic activity">
    <reaction evidence="1 18 19">
        <text>(6R)-NADHX = (6S)-NADHX</text>
        <dbReference type="Rhea" id="RHEA:32215"/>
        <dbReference type="ChEBI" id="CHEBI:64074"/>
        <dbReference type="ChEBI" id="CHEBI:64075"/>
        <dbReference type="EC" id="5.1.99.6"/>
    </reaction>
</comment>
<comment type="catalytic activity">
    <reaction evidence="16 17 19">
        <text>(6S)-NADPHX + ADP = AMP + phosphate + NADPH + H(+)</text>
        <dbReference type="Rhea" id="RHEA:32235"/>
        <dbReference type="ChEBI" id="CHEBI:15378"/>
        <dbReference type="ChEBI" id="CHEBI:43474"/>
        <dbReference type="ChEBI" id="CHEBI:57783"/>
        <dbReference type="ChEBI" id="CHEBI:64076"/>
        <dbReference type="ChEBI" id="CHEBI:456215"/>
        <dbReference type="ChEBI" id="CHEBI:456216"/>
        <dbReference type="EC" id="4.2.1.136"/>
    </reaction>
</comment>
<keyword evidence="8 17" id="KW-0521">NADP</keyword>
<dbReference type="NCBIfam" id="TIGR00197">
    <property type="entry name" value="yjeF_nterm"/>
    <property type="match status" value="1"/>
</dbReference>
<evidence type="ECO:0000256" key="17">
    <source>
        <dbReference type="HAMAP-Rule" id="MF_01965"/>
    </source>
</evidence>
<dbReference type="Pfam" id="PF01256">
    <property type="entry name" value="Carb_kinase"/>
    <property type="match status" value="1"/>
</dbReference>
<dbReference type="PANTHER" id="PTHR12592:SF0">
    <property type="entry name" value="ATP-DEPENDENT (S)-NAD(P)H-HYDRATE DEHYDRATASE"/>
    <property type="match status" value="1"/>
</dbReference>
<dbReference type="GO" id="GO:0046872">
    <property type="term" value="F:metal ion binding"/>
    <property type="evidence" value="ECO:0007669"/>
    <property type="project" value="UniProtKB-UniRule"/>
</dbReference>
<comment type="function">
    <text evidence="18">Catalyzes the epimerization of the S- and R-forms of NAD(P)HX, a damaged form of NAD(P)H that is a result of enzymatic or heat-dependent hydration. This is a prerequisite for the S-specific NAD(P)H-hydrate dehydratase to allow the repair of both epimers of NAD(P)HX.</text>
</comment>
<evidence type="ECO:0000256" key="11">
    <source>
        <dbReference type="ARBA" id="ARBA00023235"/>
    </source>
</evidence>
<gene>
    <name evidence="17" type="primary">nnrD</name>
    <name evidence="18" type="synonym">nnrE</name>
    <name evidence="22" type="ORF">KL86PLE_40385</name>
</gene>
<dbReference type="GO" id="GO:0110051">
    <property type="term" value="P:metabolite repair"/>
    <property type="evidence" value="ECO:0007669"/>
    <property type="project" value="TreeGrafter"/>
</dbReference>
<feature type="domain" description="YjeF C-terminal" evidence="20">
    <location>
        <begin position="227"/>
        <end position="496"/>
    </location>
</feature>
<sequence length="517" mass="52089">MHGELLLTPAEMGRADALTIAGGVPGERLMENAGYAVADVVCVRFNQGTRAVVLCGMGNNGGDGFVIARVLKQRGFIVRVALALPEGMTARDLKGDAAGAERAWRGETLPAEPGLFDGMAVIVDALYGAGLSRDVSGRDAELIAAVNAARARGARVYAVDLPSGIDGGSGEVRGTAVVADETVTFFRRKPGHLLLPGRTHCGRLHLAQIGIGPKVLAEIAPTAAANGPALWAGCWPDAAIDSHKYSRGAALVASGPLISCGAARLAAEAALRSGAGIVTVATPPDAVATVAAWRAAFVVRPAADRAALAELLGEPRLRAAVLGPGLGLGDDVWPAIRAALAGDMALVLDADAITQASRHPDEAFALIKARAAGVVLTPHEGEFARLFPDIGGSKLDRARAAAAQSGAVVLLKGPDTVIAHPDGRAVINENGTAVLATAGSGDVLAGIIGGLLAAGRPAFEAAALAAWMHGEAGRIAGPGSIADEIAGALRDVLAKGCPEAKAPFAGGAGEENVVATD</sequence>
<dbReference type="SUPFAM" id="SSF64153">
    <property type="entry name" value="YjeF N-terminal domain-like"/>
    <property type="match status" value="1"/>
</dbReference>
<keyword evidence="9 18" id="KW-0630">Potassium</keyword>
<comment type="similarity">
    <text evidence="3 19">In the N-terminal section; belongs to the NnrE/AIBP family.</text>
</comment>
<dbReference type="GO" id="GO:0052856">
    <property type="term" value="F:NAD(P)HX epimerase activity"/>
    <property type="evidence" value="ECO:0007669"/>
    <property type="project" value="UniProtKB-UniRule"/>
</dbReference>
<evidence type="ECO:0000256" key="18">
    <source>
        <dbReference type="HAMAP-Rule" id="MF_01966"/>
    </source>
</evidence>
<keyword evidence="10 17" id="KW-0520">NAD</keyword>
<dbReference type="GO" id="GO:0052855">
    <property type="term" value="F:ADP-dependent NAD(P)H-hydrate dehydratase activity"/>
    <property type="evidence" value="ECO:0007669"/>
    <property type="project" value="UniProtKB-UniRule"/>
</dbReference>
<organism evidence="22">
    <name type="scientific">uncultured Pleomorphomonas sp</name>
    <dbReference type="NCBI Taxonomy" id="442121"/>
    <lineage>
        <taxon>Bacteria</taxon>
        <taxon>Pseudomonadati</taxon>
        <taxon>Pseudomonadota</taxon>
        <taxon>Alphaproteobacteria</taxon>
        <taxon>Hyphomicrobiales</taxon>
        <taxon>Pleomorphomonadaceae</taxon>
        <taxon>Pleomorphomonas</taxon>
        <taxon>environmental samples</taxon>
    </lineage>
</organism>
<comment type="similarity">
    <text evidence="4 19">In the C-terminal section; belongs to the NnrD/CARKD family.</text>
</comment>
<evidence type="ECO:0000256" key="4">
    <source>
        <dbReference type="ARBA" id="ARBA00009524"/>
    </source>
</evidence>
<feature type="binding site" evidence="18">
    <location>
        <position position="60"/>
    </location>
    <ligand>
        <name>K(+)</name>
        <dbReference type="ChEBI" id="CHEBI:29103"/>
    </ligand>
</feature>
<evidence type="ECO:0000256" key="16">
    <source>
        <dbReference type="ARBA" id="ARBA00049209"/>
    </source>
</evidence>
<feature type="binding site" evidence="18">
    <location>
        <begin position="59"/>
        <end position="63"/>
    </location>
    <ligand>
        <name>(6S)-NADPHX</name>
        <dbReference type="ChEBI" id="CHEBI:64076"/>
    </ligand>
</feature>
<reference evidence="22" key="1">
    <citation type="submission" date="2016-08" db="EMBL/GenBank/DDBJ databases">
        <authorList>
            <person name="Seilhamer J.J."/>
        </authorList>
    </citation>
    <scope>NUCLEOTIDE SEQUENCE</scope>
    <source>
        <strain evidence="22">86</strain>
    </source>
</reference>
<dbReference type="InterPro" id="IPR004443">
    <property type="entry name" value="YjeF_N_dom"/>
</dbReference>
<dbReference type="PROSITE" id="PS01050">
    <property type="entry name" value="YJEF_C_2"/>
    <property type="match status" value="1"/>
</dbReference>
<dbReference type="Gene3D" id="3.40.1190.20">
    <property type="match status" value="1"/>
</dbReference>
<comment type="caution">
    <text evidence="18">Lacks conserved residue(s) required for the propagation of feature annotation.</text>
</comment>
<dbReference type="SUPFAM" id="SSF53613">
    <property type="entry name" value="Ribokinase-like"/>
    <property type="match status" value="1"/>
</dbReference>
<keyword evidence="5 18" id="KW-0479">Metal-binding</keyword>
<dbReference type="EC" id="5.1.99.6" evidence="19"/>
<dbReference type="PROSITE" id="PS51385">
    <property type="entry name" value="YJEF_N"/>
    <property type="match status" value="1"/>
</dbReference>
<evidence type="ECO:0000313" key="22">
    <source>
        <dbReference type="EMBL" id="SCM76580.1"/>
    </source>
</evidence>
<dbReference type="EC" id="4.2.1.136" evidence="19"/>
<dbReference type="GO" id="GO:0005524">
    <property type="term" value="F:ATP binding"/>
    <property type="evidence" value="ECO:0007669"/>
    <property type="project" value="UniProtKB-UniRule"/>
</dbReference>
<dbReference type="InterPro" id="IPR029056">
    <property type="entry name" value="Ribokinase-like"/>
</dbReference>
<evidence type="ECO:0000256" key="14">
    <source>
        <dbReference type="ARBA" id="ARBA00025153"/>
    </source>
</evidence>
<comment type="cofactor">
    <cofactor evidence="18 19">
        <name>K(+)</name>
        <dbReference type="ChEBI" id="CHEBI:29103"/>
    </cofactor>
    <text evidence="18 19">Binds 1 potassium ion per subunit.</text>
</comment>
<proteinExistence type="inferred from homology"/>
<feature type="binding site" evidence="17">
    <location>
        <position position="325"/>
    </location>
    <ligand>
        <name>(6S)-NADPHX</name>
        <dbReference type="ChEBI" id="CHEBI:64076"/>
    </ligand>
</feature>
<feature type="binding site" evidence="17">
    <location>
        <position position="262"/>
    </location>
    <ligand>
        <name>(6S)-NADPHX</name>
        <dbReference type="ChEBI" id="CHEBI:64076"/>
    </ligand>
</feature>
<name>A0A212LGG6_9HYPH</name>
<evidence type="ECO:0000256" key="9">
    <source>
        <dbReference type="ARBA" id="ARBA00022958"/>
    </source>
</evidence>
<comment type="similarity">
    <text evidence="17">Belongs to the NnrD/CARKD family.</text>
</comment>
<evidence type="ECO:0000256" key="12">
    <source>
        <dbReference type="ARBA" id="ARBA00023239"/>
    </source>
</evidence>
<keyword evidence="6 17" id="KW-0547">Nucleotide-binding</keyword>
<dbReference type="RefSeq" id="WP_288196715.1">
    <property type="nucleotide sequence ID" value="NZ_LT608334.1"/>
</dbReference>
<keyword evidence="7 17" id="KW-0067">ATP-binding</keyword>
<comment type="function">
    <text evidence="17">Catalyzes the dehydration of the S-form of NAD(P)HX at the expense of ADP, which is converted to AMP. Together with NAD(P)HX epimerase, which catalyzes the epimerization of the S- and R-forms, the enzyme allows the repair of both epimers of NAD(P)HX, a damaged form of NAD(P)H that is a result of enzymatic or heat-dependent hydration.</text>
</comment>
<comment type="catalytic activity">
    <reaction evidence="2 18 19">
        <text>(6R)-NADPHX = (6S)-NADPHX</text>
        <dbReference type="Rhea" id="RHEA:32227"/>
        <dbReference type="ChEBI" id="CHEBI:64076"/>
        <dbReference type="ChEBI" id="CHEBI:64077"/>
        <dbReference type="EC" id="5.1.99.6"/>
    </reaction>
</comment>
<dbReference type="PANTHER" id="PTHR12592">
    <property type="entry name" value="ATP-DEPENDENT (S)-NAD(P)H-HYDRATE DEHYDRATASE FAMILY MEMBER"/>
    <property type="match status" value="1"/>
</dbReference>
<dbReference type="EMBL" id="FMJD01000008">
    <property type="protein sequence ID" value="SCM76580.1"/>
    <property type="molecule type" value="Genomic_DNA"/>
</dbReference>
<evidence type="ECO:0000256" key="1">
    <source>
        <dbReference type="ARBA" id="ARBA00000013"/>
    </source>
</evidence>
<dbReference type="AlphaFoldDB" id="A0A212LGG6"/>
<dbReference type="InterPro" id="IPR030677">
    <property type="entry name" value="Nnr"/>
</dbReference>
<feature type="binding site" evidence="18">
    <location>
        <position position="160"/>
    </location>
    <ligand>
        <name>(6S)-NADPHX</name>
        <dbReference type="ChEBI" id="CHEBI:64076"/>
    </ligand>
</feature>
<feature type="binding site" evidence="17">
    <location>
        <position position="441"/>
    </location>
    <ligand>
        <name>AMP</name>
        <dbReference type="ChEBI" id="CHEBI:456215"/>
    </ligand>
</feature>
<dbReference type="PROSITE" id="PS51383">
    <property type="entry name" value="YJEF_C_3"/>
    <property type="match status" value="1"/>
</dbReference>
<evidence type="ECO:0000256" key="15">
    <source>
        <dbReference type="ARBA" id="ARBA00048238"/>
    </source>
</evidence>
<comment type="function">
    <text evidence="14 19">Bifunctional enzyme that catalyzes the epimerization of the S- and R-forms of NAD(P)HX and the dehydration of the S-form of NAD(P)HX at the expense of ADP, which is converted to AMP. This allows the repair of both epimers of NAD(P)HX, a damaged form of NAD(P)H that is a result of enzymatic or heat-dependent hydration.</text>
</comment>
<dbReference type="CDD" id="cd01171">
    <property type="entry name" value="YXKO-related"/>
    <property type="match status" value="1"/>
</dbReference>
<evidence type="ECO:0000256" key="6">
    <source>
        <dbReference type="ARBA" id="ARBA00022741"/>
    </source>
</evidence>
<evidence type="ECO:0000256" key="19">
    <source>
        <dbReference type="PIRNR" id="PIRNR017184"/>
    </source>
</evidence>
<dbReference type="NCBIfam" id="TIGR00196">
    <property type="entry name" value="yjeF_cterm"/>
    <property type="match status" value="1"/>
</dbReference>
<keyword evidence="11 18" id="KW-0413">Isomerase</keyword>
<evidence type="ECO:0000259" key="20">
    <source>
        <dbReference type="PROSITE" id="PS51383"/>
    </source>
</evidence>
<feature type="binding site" evidence="17">
    <location>
        <begin position="412"/>
        <end position="416"/>
    </location>
    <ligand>
        <name>AMP</name>
        <dbReference type="ChEBI" id="CHEBI:456215"/>
    </ligand>
</feature>
<evidence type="ECO:0000256" key="10">
    <source>
        <dbReference type="ARBA" id="ARBA00023027"/>
    </source>
</evidence>
<dbReference type="PIRSF" id="PIRSF017184">
    <property type="entry name" value="Nnr"/>
    <property type="match status" value="1"/>
</dbReference>
<feature type="binding site" evidence="18">
    <location>
        <position position="163"/>
    </location>
    <ligand>
        <name>K(+)</name>
        <dbReference type="ChEBI" id="CHEBI:29103"/>
    </ligand>
</feature>
<evidence type="ECO:0000256" key="3">
    <source>
        <dbReference type="ARBA" id="ARBA00006001"/>
    </source>
</evidence>
<feature type="binding site" evidence="18">
    <location>
        <position position="124"/>
    </location>
    <ligand>
        <name>K(+)</name>
        <dbReference type="ChEBI" id="CHEBI:29103"/>
    </ligand>
</feature>
<feature type="domain" description="YjeF N-terminal" evidence="21">
    <location>
        <begin position="12"/>
        <end position="217"/>
    </location>
</feature>
<evidence type="ECO:0000256" key="8">
    <source>
        <dbReference type="ARBA" id="ARBA00022857"/>
    </source>
</evidence>
<evidence type="ECO:0000256" key="7">
    <source>
        <dbReference type="ARBA" id="ARBA00022840"/>
    </source>
</evidence>
<dbReference type="InterPro" id="IPR036652">
    <property type="entry name" value="YjeF_N_dom_sf"/>
</dbReference>
<dbReference type="HAMAP" id="MF_01965">
    <property type="entry name" value="NADHX_dehydratase"/>
    <property type="match status" value="1"/>
</dbReference>